<dbReference type="PROSITE" id="PS50835">
    <property type="entry name" value="IG_LIKE"/>
    <property type="match status" value="2"/>
</dbReference>
<keyword evidence="2" id="KW-0677">Repeat</keyword>
<dbReference type="InterPro" id="IPR036179">
    <property type="entry name" value="Ig-like_dom_sf"/>
</dbReference>
<dbReference type="InterPro" id="IPR003599">
    <property type="entry name" value="Ig_sub"/>
</dbReference>
<dbReference type="SMART" id="SM01411">
    <property type="entry name" value="Ephrin_rec_like"/>
    <property type="match status" value="1"/>
</dbReference>
<dbReference type="SUPFAM" id="SSF57196">
    <property type="entry name" value="EGF/Laminin"/>
    <property type="match status" value="1"/>
</dbReference>
<dbReference type="GO" id="GO:0005576">
    <property type="term" value="C:extracellular region"/>
    <property type="evidence" value="ECO:0007669"/>
    <property type="project" value="InterPro"/>
</dbReference>
<reference evidence="6" key="1">
    <citation type="submission" date="2022-03" db="EMBL/GenBank/DDBJ databases">
        <authorList>
            <person name="Martin C."/>
        </authorList>
    </citation>
    <scope>NUCLEOTIDE SEQUENCE</scope>
</reference>
<dbReference type="InterPro" id="IPR000152">
    <property type="entry name" value="EGF-type_Asp/Asn_hydroxyl_site"/>
</dbReference>
<dbReference type="SUPFAM" id="SSF48726">
    <property type="entry name" value="Immunoglobulin"/>
    <property type="match status" value="2"/>
</dbReference>
<dbReference type="InterPro" id="IPR036508">
    <property type="entry name" value="Chitin-bd_dom_sf"/>
</dbReference>
<dbReference type="Pfam" id="PF07699">
    <property type="entry name" value="Ephrin_rec_like"/>
    <property type="match status" value="1"/>
</dbReference>
<dbReference type="SMART" id="SM00409">
    <property type="entry name" value="IG"/>
    <property type="match status" value="2"/>
</dbReference>
<feature type="domain" description="Chitin-binding type-2" evidence="5">
    <location>
        <begin position="1723"/>
        <end position="1777"/>
    </location>
</feature>
<comment type="caution">
    <text evidence="6">The sequence shown here is derived from an EMBL/GenBank/DDBJ whole genome shotgun (WGS) entry which is preliminary data.</text>
</comment>
<dbReference type="PANTHER" id="PTHR44170:SF56">
    <property type="entry name" value="FIBRONECTIN TYPE-III DOMAIN-CONTAINING PROTEIN"/>
    <property type="match status" value="1"/>
</dbReference>
<evidence type="ECO:0000256" key="1">
    <source>
        <dbReference type="ARBA" id="ARBA00022536"/>
    </source>
</evidence>
<protein>
    <submittedName>
        <fullName evidence="6">Uncharacterized protein</fullName>
    </submittedName>
</protein>
<dbReference type="Gene3D" id="2.170.140.10">
    <property type="entry name" value="Chitin binding domain"/>
    <property type="match status" value="2"/>
</dbReference>
<dbReference type="Gene3D" id="2.10.25.10">
    <property type="entry name" value="Laminin"/>
    <property type="match status" value="1"/>
</dbReference>
<dbReference type="SMART" id="SM00408">
    <property type="entry name" value="IGc2"/>
    <property type="match status" value="2"/>
</dbReference>
<evidence type="ECO:0000259" key="5">
    <source>
        <dbReference type="PROSITE" id="PS50940"/>
    </source>
</evidence>
<dbReference type="OrthoDB" id="6020543at2759"/>
<dbReference type="PROSITE" id="PS01186">
    <property type="entry name" value="EGF_2"/>
    <property type="match status" value="1"/>
</dbReference>
<dbReference type="Gene3D" id="2.60.40.10">
    <property type="entry name" value="Immunoglobulins"/>
    <property type="match status" value="2"/>
</dbReference>
<dbReference type="Pfam" id="PF07679">
    <property type="entry name" value="I-set"/>
    <property type="match status" value="1"/>
</dbReference>
<dbReference type="GO" id="GO:0008061">
    <property type="term" value="F:chitin binding"/>
    <property type="evidence" value="ECO:0007669"/>
    <property type="project" value="InterPro"/>
</dbReference>
<dbReference type="PANTHER" id="PTHR44170">
    <property type="entry name" value="PROTEIN SIDEKICK"/>
    <property type="match status" value="1"/>
</dbReference>
<dbReference type="Pfam" id="PF13927">
    <property type="entry name" value="Ig_3"/>
    <property type="match status" value="1"/>
</dbReference>
<dbReference type="Gene3D" id="2.10.50.10">
    <property type="entry name" value="Tumor Necrosis Factor Receptor, subunit A, domain 2"/>
    <property type="match status" value="1"/>
</dbReference>
<dbReference type="CDD" id="cd00054">
    <property type="entry name" value="EGF_CA"/>
    <property type="match status" value="1"/>
</dbReference>
<evidence type="ECO:0000256" key="2">
    <source>
        <dbReference type="ARBA" id="ARBA00022737"/>
    </source>
</evidence>
<name>A0A8S4NNH5_OWEFU</name>
<evidence type="ECO:0000256" key="3">
    <source>
        <dbReference type="ARBA" id="ARBA00023157"/>
    </source>
</evidence>
<evidence type="ECO:0000313" key="6">
    <source>
        <dbReference type="EMBL" id="CAH1781847.1"/>
    </source>
</evidence>
<dbReference type="Proteomes" id="UP000749559">
    <property type="component" value="Unassembled WGS sequence"/>
</dbReference>
<dbReference type="PROSITE" id="PS01187">
    <property type="entry name" value="EGF_CA"/>
    <property type="match status" value="1"/>
</dbReference>
<dbReference type="SMART" id="SM00181">
    <property type="entry name" value="EGF"/>
    <property type="match status" value="1"/>
</dbReference>
<gene>
    <name evidence="6" type="ORF">OFUS_LOCUS8358</name>
</gene>
<dbReference type="CDD" id="cd00185">
    <property type="entry name" value="TNFRSF"/>
    <property type="match status" value="1"/>
</dbReference>
<dbReference type="EMBL" id="CAIIXF020000004">
    <property type="protein sequence ID" value="CAH1781847.1"/>
    <property type="molecule type" value="Genomic_DNA"/>
</dbReference>
<dbReference type="InterPro" id="IPR007110">
    <property type="entry name" value="Ig-like_dom"/>
</dbReference>
<dbReference type="InterPro" id="IPR000742">
    <property type="entry name" value="EGF"/>
</dbReference>
<dbReference type="PROSITE" id="PS50940">
    <property type="entry name" value="CHIT_BIND_II"/>
    <property type="match status" value="2"/>
</dbReference>
<dbReference type="Pfam" id="PF01607">
    <property type="entry name" value="CBM_14"/>
    <property type="match status" value="2"/>
</dbReference>
<dbReference type="CDD" id="cd00096">
    <property type="entry name" value="Ig"/>
    <property type="match status" value="2"/>
</dbReference>
<dbReference type="GO" id="GO:0005509">
    <property type="term" value="F:calcium ion binding"/>
    <property type="evidence" value="ECO:0007669"/>
    <property type="project" value="InterPro"/>
</dbReference>
<accession>A0A8S4NNH5</accession>
<dbReference type="GO" id="GO:0098609">
    <property type="term" value="P:cell-cell adhesion"/>
    <property type="evidence" value="ECO:0007669"/>
    <property type="project" value="TreeGrafter"/>
</dbReference>
<feature type="domain" description="Ig-like" evidence="4">
    <location>
        <begin position="1292"/>
        <end position="1372"/>
    </location>
</feature>
<dbReference type="Pfam" id="PF14670">
    <property type="entry name" value="FXa_inhibition"/>
    <property type="match status" value="1"/>
</dbReference>
<dbReference type="InterPro" id="IPR003598">
    <property type="entry name" value="Ig_sub2"/>
</dbReference>
<keyword evidence="1" id="KW-0245">EGF-like domain</keyword>
<dbReference type="InterPro" id="IPR013783">
    <property type="entry name" value="Ig-like_fold"/>
</dbReference>
<keyword evidence="7" id="KW-1185">Reference proteome</keyword>
<dbReference type="FunFam" id="2.10.25.10:FF:000240">
    <property type="entry name" value="Vitamin K-dependent protein S"/>
    <property type="match status" value="1"/>
</dbReference>
<sequence length="1859" mass="206733">MDPSVSFTLGIVFVEVNKLSLPVSLSGMKVKQESGKFEMSILTQGIHPFDGTVIDSTRDPACVQDMTVAKIADYIANNAFLNTYLPSASGLLPSLVNILPTGTKILSPNKLHSWVTTGDVVKGIPVCDVAPVFPDRLYSVFKFNTDTTLNIFGQMINIPVVDGEDFCLIVDICNDLGGTIMLTFPPSIAKSLPDNRRRRRSTDSSACRILKKIPMTANILGDLDVCVRGLGFSATNGLNVHSSKSSLQLWNGDNMFNYPIFQNAHVWMMGEMTYILSFGKNRAFELEFYADADAFMSLPNPLNMLTHVFLDRWKLLVNIRGRIDMVIRFDLFGMSQQLNFPNTALASSHLLADVGGLDERRYCGAGANPPGVFASFYLEISPFLGIPLLEDIIVHLDAMAYAYLTYDKSAEISKIPTYSIVNDLIELDKVVQEAEQFLLENIERFRNTLEESVHDALAAVETAIRQLKDKIDEILEGIRDLSFDKIPDLIRPLIEMISRLKAVWGNFKEEISFNIEALQSNFTDFVNSNVYRIEKNIDSLANRMVSELTNVIGDSNGFGLRLKVDFVIFLLRFPSVEIEIVYSDGKLAQCSKFAQMYKLLEGEKAFRALVTVSDRTMLGKWIHVGDFGLGVEVAYSSSDIWKSVVHFVGQISFLGLNARSDFFITKEGLTSVTEARVWSLFRARLEIEAKVLTEWHKLKLRVSGYLLAGGDDTYEGSFADAIQQATKRALGSAEKRIDEAKGALQKARQGITKAQNWLSSKKAVLDDAKSHFDWVVGKLRDAENAVESKKRGFYDAMEKLNNAQKLPNIPCYILNGICYAIRAVAYLALEVAKIFVRVVIVAFDVAKLALRAAQWLVDKAKYVLDVAKLAIDMANVVLEAAKIPFRIAEGALEVLRYALRAAVYIANLVIEYGLKSLIDFKRCGFTVEINDVDIFIFDIHCDVNLFKLGWSRVGIKINFKNILQSLIDAAIELVKRIFSVVGGSLGMRRKREVTFQQMANVHRLYRHLRSVDAKETIFPGDPEFGDFSKNGTFEELEPIFNNHTIDLTTDIPGFDNIDSNSTESEARTTYFRAKCNEFKPIDEFLRNVALTLNEATSAAKENRENSSTIFDTIRNIPIGDTGDLQGKSLDELGVNVTEAYNEYNLTVDQMNEIVANETANEDPIFNDIRDTPNMHIDSTMKEFTETFNIPFITQWRAVVENETNEYWPEDYCTGLKDCMLVTLGQLYEMHEGVNVFGASVIRDLLPDIELKFLELLDEEVNATIDEALELSGDILTLLKQANDAKIFCAKPPEIVKHPKNTNLLHSERLSLECEAISDVPLSYQWLLNDVLLLGETGSSLVIEAINSDDEGSYSCIAGNHIANITSHEAYVMVLEQPILVGRPASVVVLEGFQSGVTLMCNATGNPPPDVMWYKVFETQGNVTILHRGTVFEISYPEITDSGIYFCRINNSVGTIESEHFSIVVRNTEVSAPAASFSVEYSNMTITNSNNLSASLANYNSTKTFKENILNSFKELFSSTSLIIDDLVVTQLSSEVGLLSGVIIGQDATDNDAKPPVEKHNDLKQAITDALLDMSNVSSKATILFMINNTVAVILNARTFSSRRLASRCSDGYEQSEVPYLCAICLPGSFLEGASNECKRCPRNSYQRHAGRSHCNRCDSGFITEKDGALSPKDCKDVDECTRDNGGCDQVCRNTVGSYICSCESGFRLASDGHTCTSSNLIVGGACSPGDMFLYPGDCSMYLTCNHNRFILMRCDPGTRFNNELKVCDHEKNVPCPSKGQKETVAVAKEGVDHGDDNDEPNVIRKDEPCETDDEIQDPADCSRYLICSHGTYISKPCGSGRRFSSIFKMCDFAANVQCP</sequence>
<dbReference type="PROSITE" id="PS00010">
    <property type="entry name" value="ASX_HYDROXYL"/>
    <property type="match status" value="1"/>
</dbReference>
<evidence type="ECO:0000313" key="7">
    <source>
        <dbReference type="Proteomes" id="UP000749559"/>
    </source>
</evidence>
<feature type="domain" description="Chitin-binding type-2" evidence="5">
    <location>
        <begin position="1806"/>
        <end position="1859"/>
    </location>
</feature>
<keyword evidence="3" id="KW-1015">Disulfide bond</keyword>
<evidence type="ECO:0000259" key="4">
    <source>
        <dbReference type="PROSITE" id="PS50835"/>
    </source>
</evidence>
<dbReference type="SMART" id="SM00179">
    <property type="entry name" value="EGF_CA"/>
    <property type="match status" value="1"/>
</dbReference>
<dbReference type="InterPro" id="IPR018097">
    <property type="entry name" value="EGF_Ca-bd_CS"/>
</dbReference>
<feature type="domain" description="Ig-like" evidence="4">
    <location>
        <begin position="1377"/>
        <end position="1461"/>
    </location>
</feature>
<dbReference type="SUPFAM" id="SSF57625">
    <property type="entry name" value="Invertebrate chitin-binding proteins"/>
    <property type="match status" value="2"/>
</dbReference>
<dbReference type="InterPro" id="IPR013098">
    <property type="entry name" value="Ig_I-set"/>
</dbReference>
<proteinExistence type="predicted"/>
<dbReference type="InterPro" id="IPR011641">
    <property type="entry name" value="Tyr-kin_ephrin_A/B_rcpt-like"/>
</dbReference>
<dbReference type="SMART" id="SM00494">
    <property type="entry name" value="ChtBD2"/>
    <property type="match status" value="2"/>
</dbReference>
<dbReference type="InterPro" id="IPR002557">
    <property type="entry name" value="Chitin-bd_dom"/>
</dbReference>
<dbReference type="InterPro" id="IPR001881">
    <property type="entry name" value="EGF-like_Ca-bd_dom"/>
</dbReference>
<organism evidence="6 7">
    <name type="scientific">Owenia fusiformis</name>
    <name type="common">Polychaete worm</name>
    <dbReference type="NCBI Taxonomy" id="6347"/>
    <lineage>
        <taxon>Eukaryota</taxon>
        <taxon>Metazoa</taxon>
        <taxon>Spiralia</taxon>
        <taxon>Lophotrochozoa</taxon>
        <taxon>Annelida</taxon>
        <taxon>Polychaeta</taxon>
        <taxon>Sedentaria</taxon>
        <taxon>Canalipalpata</taxon>
        <taxon>Sabellida</taxon>
        <taxon>Oweniida</taxon>
        <taxon>Oweniidae</taxon>
        <taxon>Owenia</taxon>
    </lineage>
</organism>